<dbReference type="InterPro" id="IPR037124">
    <property type="entry name" value="Chaperonin_GroES_sf"/>
</dbReference>
<dbReference type="GO" id="GO:0046872">
    <property type="term" value="F:metal ion binding"/>
    <property type="evidence" value="ECO:0007669"/>
    <property type="project" value="TreeGrafter"/>
</dbReference>
<sequence>MTIEFKPLSDNVLIDYESKDEEKTKGGIIMTVRERPQQGIVVAVGQGRKSKTTGERIPVSVKVGDEVKFAAFAGKEIKVEGKEYFLMPETDIQGIIEKDEQGKG</sequence>
<evidence type="ECO:0000256" key="2">
    <source>
        <dbReference type="ARBA" id="ARBA00023186"/>
    </source>
</evidence>
<dbReference type="InterPro" id="IPR011032">
    <property type="entry name" value="GroES-like_sf"/>
</dbReference>
<gene>
    <name evidence="3" type="primary">groES</name>
</gene>
<dbReference type="SUPFAM" id="SSF50129">
    <property type="entry name" value="GroES-like"/>
    <property type="match status" value="1"/>
</dbReference>
<dbReference type="PRINTS" id="PR00297">
    <property type="entry name" value="CHAPERONIN10"/>
</dbReference>
<protein>
    <submittedName>
        <fullName evidence="3">Co-chaperonin GroES</fullName>
    </submittedName>
</protein>
<dbReference type="SMART" id="SM00883">
    <property type="entry name" value="Cpn10"/>
    <property type="match status" value="1"/>
</dbReference>
<reference evidence="3" key="1">
    <citation type="submission" date="2016-03" db="EMBL/GenBank/DDBJ databases">
        <title>Novel chaperonins are prevalent in the virioplankton and link to viral biology and ecology.</title>
        <authorList>
            <person name="Marine R.L."/>
            <person name="Nasko D.J."/>
            <person name="Polson S.W."/>
            <person name="Wommack K.E."/>
        </authorList>
    </citation>
    <scope>NUCLEOTIDE SEQUENCE</scope>
</reference>
<dbReference type="CDD" id="cd00320">
    <property type="entry name" value="cpn10"/>
    <property type="match status" value="1"/>
</dbReference>
<dbReference type="GO" id="GO:0044183">
    <property type="term" value="F:protein folding chaperone"/>
    <property type="evidence" value="ECO:0007669"/>
    <property type="project" value="InterPro"/>
</dbReference>
<dbReference type="InterPro" id="IPR020818">
    <property type="entry name" value="Chaperonin_GroES"/>
</dbReference>
<dbReference type="Gene3D" id="2.30.33.40">
    <property type="entry name" value="GroES chaperonin"/>
    <property type="match status" value="1"/>
</dbReference>
<dbReference type="PANTHER" id="PTHR10772">
    <property type="entry name" value="10 KDA HEAT SHOCK PROTEIN"/>
    <property type="match status" value="1"/>
</dbReference>
<evidence type="ECO:0000313" key="3">
    <source>
        <dbReference type="EMBL" id="ASN63642.1"/>
    </source>
</evidence>
<accession>A0A221S452</accession>
<dbReference type="PANTHER" id="PTHR10772:SF63">
    <property type="entry name" value="20 KDA CHAPERONIN, CHLOROPLASTIC"/>
    <property type="match status" value="1"/>
</dbReference>
<proteinExistence type="inferred from homology"/>
<name>A0A221S452_9VIRU</name>
<dbReference type="GO" id="GO:0051087">
    <property type="term" value="F:protein-folding chaperone binding"/>
    <property type="evidence" value="ECO:0007669"/>
    <property type="project" value="TreeGrafter"/>
</dbReference>
<comment type="similarity">
    <text evidence="1">Belongs to the GroES chaperonin family.</text>
</comment>
<dbReference type="Pfam" id="PF00166">
    <property type="entry name" value="Cpn10"/>
    <property type="match status" value="1"/>
</dbReference>
<organism evidence="3">
    <name type="scientific">uncultured virus</name>
    <dbReference type="NCBI Taxonomy" id="340016"/>
    <lineage>
        <taxon>Viruses</taxon>
        <taxon>environmental samples</taxon>
    </lineage>
</organism>
<dbReference type="HAMAP" id="MF_00580">
    <property type="entry name" value="CH10"/>
    <property type="match status" value="1"/>
</dbReference>
<evidence type="ECO:0000256" key="1">
    <source>
        <dbReference type="ARBA" id="ARBA00006975"/>
    </source>
</evidence>
<dbReference type="GO" id="GO:0051082">
    <property type="term" value="F:unfolded protein binding"/>
    <property type="evidence" value="ECO:0007669"/>
    <property type="project" value="TreeGrafter"/>
</dbReference>
<dbReference type="GO" id="GO:0005524">
    <property type="term" value="F:ATP binding"/>
    <property type="evidence" value="ECO:0007669"/>
    <property type="project" value="InterPro"/>
</dbReference>
<dbReference type="FunFam" id="2.30.33.40:FF:000001">
    <property type="entry name" value="10 kDa chaperonin"/>
    <property type="match status" value="1"/>
</dbReference>
<dbReference type="EMBL" id="KU971048">
    <property type="protein sequence ID" value="ASN63642.1"/>
    <property type="molecule type" value="Genomic_DNA"/>
</dbReference>
<keyword evidence="2" id="KW-0143">Chaperone</keyword>